<evidence type="ECO:0000256" key="3">
    <source>
        <dbReference type="ARBA" id="ARBA00022741"/>
    </source>
</evidence>
<feature type="domain" description="Thymidylate kinase-like" evidence="5">
    <location>
        <begin position="8"/>
        <end position="195"/>
    </location>
</feature>
<keyword evidence="4" id="KW-0067">ATP-binding</keyword>
<protein>
    <recommendedName>
        <fullName evidence="2">Thymidylate kinase</fullName>
    </recommendedName>
</protein>
<dbReference type="GO" id="GO:0006233">
    <property type="term" value="P:dTDP biosynthetic process"/>
    <property type="evidence" value="ECO:0007669"/>
    <property type="project" value="TreeGrafter"/>
</dbReference>
<dbReference type="AlphaFoldDB" id="D6Z784"/>
<comment type="similarity">
    <text evidence="1">Belongs to the thymidylate kinase family.</text>
</comment>
<evidence type="ECO:0000256" key="1">
    <source>
        <dbReference type="ARBA" id="ARBA00009776"/>
    </source>
</evidence>
<sequence length="205" mass="22912">MKFVCVTGVDGSGKSTQISALARAFAEQGRAAGRVSIWDGLSSERMRGALAFRSREDVYRYLGMLTPAARAYFLFHALQVSMDLAVAGVWDVLLLDGYWYKYYATEVAHGADREAVRAMALGFARPDRTFYLTVDPAVATARKACRSDYESGYGDARRFLDFQRRSQTLLDALAREHRWTALDGRSEPEQITRTIFGELQKEGAA</sequence>
<dbReference type="eggNOG" id="COG0125">
    <property type="taxonomic scope" value="Bacteria"/>
</dbReference>
<dbReference type="GO" id="GO:0006227">
    <property type="term" value="P:dUDP biosynthetic process"/>
    <property type="evidence" value="ECO:0007669"/>
    <property type="project" value="TreeGrafter"/>
</dbReference>
<dbReference type="GO" id="GO:0004550">
    <property type="term" value="F:nucleoside diphosphate kinase activity"/>
    <property type="evidence" value="ECO:0007669"/>
    <property type="project" value="TreeGrafter"/>
</dbReference>
<keyword evidence="6" id="KW-0808">Transferase</keyword>
<dbReference type="SUPFAM" id="SSF52540">
    <property type="entry name" value="P-loop containing nucleoside triphosphate hydrolases"/>
    <property type="match status" value="1"/>
</dbReference>
<evidence type="ECO:0000259" key="5">
    <source>
        <dbReference type="Pfam" id="PF02223"/>
    </source>
</evidence>
<accession>D6Z784</accession>
<dbReference type="HOGENOM" id="CLU_1336744_0_0_11"/>
<dbReference type="GO" id="GO:0005737">
    <property type="term" value="C:cytoplasm"/>
    <property type="evidence" value="ECO:0007669"/>
    <property type="project" value="TreeGrafter"/>
</dbReference>
<dbReference type="Pfam" id="PF02223">
    <property type="entry name" value="Thymidylate_kin"/>
    <property type="match status" value="1"/>
</dbReference>
<dbReference type="EMBL" id="CP001958">
    <property type="protein sequence ID" value="ADG97814.1"/>
    <property type="molecule type" value="Genomic_DNA"/>
</dbReference>
<keyword evidence="3" id="KW-0547">Nucleotide-binding</keyword>
<dbReference type="PANTHER" id="PTHR10344:SF4">
    <property type="entry name" value="UMP-CMP KINASE 2, MITOCHONDRIAL"/>
    <property type="match status" value="1"/>
</dbReference>
<dbReference type="Gene3D" id="3.40.50.300">
    <property type="entry name" value="P-loop containing nucleotide triphosphate hydrolases"/>
    <property type="match status" value="1"/>
</dbReference>
<dbReference type="GO" id="GO:0004798">
    <property type="term" value="F:dTMP kinase activity"/>
    <property type="evidence" value="ECO:0007669"/>
    <property type="project" value="TreeGrafter"/>
</dbReference>
<keyword evidence="6" id="KW-0418">Kinase</keyword>
<evidence type="ECO:0000256" key="2">
    <source>
        <dbReference type="ARBA" id="ARBA00017144"/>
    </source>
</evidence>
<dbReference type="Proteomes" id="UP000002247">
    <property type="component" value="Chromosome"/>
</dbReference>
<dbReference type="GO" id="GO:0005524">
    <property type="term" value="F:ATP binding"/>
    <property type="evidence" value="ECO:0007669"/>
    <property type="project" value="UniProtKB-KW"/>
</dbReference>
<proteinExistence type="inferred from homology"/>
<evidence type="ECO:0000313" key="6">
    <source>
        <dbReference type="EMBL" id="ADG97814.1"/>
    </source>
</evidence>
<evidence type="ECO:0000256" key="4">
    <source>
        <dbReference type="ARBA" id="ARBA00022840"/>
    </source>
</evidence>
<dbReference type="KEGG" id="srt:Srot_1349"/>
<evidence type="ECO:0000313" key="7">
    <source>
        <dbReference type="Proteomes" id="UP000002247"/>
    </source>
</evidence>
<dbReference type="STRING" id="640132.Srot_1349"/>
<gene>
    <name evidence="6" type="ordered locus">Srot_1349</name>
</gene>
<dbReference type="InterPro" id="IPR039430">
    <property type="entry name" value="Thymidylate_kin-like_dom"/>
</dbReference>
<reference evidence="6 7" key="1">
    <citation type="journal article" date="2010" name="Stand. Genomic Sci.">
        <title>Complete genome sequence of Segniliparus rotundus type strain (CDC 1076).</title>
        <authorList>
            <person name="Sikorski J."/>
            <person name="Lapidus A."/>
            <person name="Copeland A."/>
            <person name="Misra M."/>
            <person name="Glavina Del Rio T."/>
            <person name="Nolan M."/>
            <person name="Lucas S."/>
            <person name="Chen F."/>
            <person name="Tice H."/>
            <person name="Cheng J.F."/>
            <person name="Jando M."/>
            <person name="Schneider S."/>
            <person name="Bruce D."/>
            <person name="Goodwin L."/>
            <person name="Pitluck S."/>
            <person name="Liolios K."/>
            <person name="Mikhailova N."/>
            <person name="Pati A."/>
            <person name="Ivanova N."/>
            <person name="Mavromatis K."/>
            <person name="Chen A."/>
            <person name="Palaniappan K."/>
            <person name="Chertkov O."/>
            <person name="Land M."/>
            <person name="Hauser L."/>
            <person name="Chang Y.J."/>
            <person name="Jeffries C.D."/>
            <person name="Brettin T."/>
            <person name="Detter J.C."/>
            <person name="Han C."/>
            <person name="Rohde M."/>
            <person name="Goker M."/>
            <person name="Bristow J."/>
            <person name="Eisen J.A."/>
            <person name="Markowitz V."/>
            <person name="Hugenholtz P."/>
            <person name="Kyrpides N.C."/>
            <person name="Klenk H.P."/>
        </authorList>
    </citation>
    <scope>NUCLEOTIDE SEQUENCE [LARGE SCALE GENOMIC DNA]</scope>
    <source>
        <strain evidence="7">ATCC BAA-972 / CDC 1076 / CIP 108378 / DSM 44985 / JCM 13578</strain>
    </source>
</reference>
<dbReference type="PANTHER" id="PTHR10344">
    <property type="entry name" value="THYMIDYLATE KINASE"/>
    <property type="match status" value="1"/>
</dbReference>
<organism evidence="6 7">
    <name type="scientific">Segniliparus rotundus (strain ATCC BAA-972 / CDC 1076 / CIP 108378 / DSM 44985 / JCM 13578)</name>
    <dbReference type="NCBI Taxonomy" id="640132"/>
    <lineage>
        <taxon>Bacteria</taxon>
        <taxon>Bacillati</taxon>
        <taxon>Actinomycetota</taxon>
        <taxon>Actinomycetes</taxon>
        <taxon>Mycobacteriales</taxon>
        <taxon>Segniliparaceae</taxon>
        <taxon>Segniliparus</taxon>
    </lineage>
</organism>
<dbReference type="InterPro" id="IPR027417">
    <property type="entry name" value="P-loop_NTPase"/>
</dbReference>
<name>D6Z784_SEGRD</name>
<dbReference type="GO" id="GO:0006235">
    <property type="term" value="P:dTTP biosynthetic process"/>
    <property type="evidence" value="ECO:0007669"/>
    <property type="project" value="TreeGrafter"/>
</dbReference>
<keyword evidence="7" id="KW-1185">Reference proteome</keyword>